<dbReference type="EMBL" id="BHWB01000011">
    <property type="protein sequence ID" value="GCB36447.1"/>
    <property type="molecule type" value="Genomic_DNA"/>
</dbReference>
<dbReference type="Proteomes" id="UP000288079">
    <property type="component" value="Unassembled WGS sequence"/>
</dbReference>
<protein>
    <submittedName>
        <fullName evidence="1">Uncharacterized protein</fullName>
    </submittedName>
</protein>
<proteinExistence type="predicted"/>
<gene>
    <name evidence="1" type="ORF">KGMB02408_33920</name>
</gene>
<keyword evidence="2" id="KW-1185">Reference proteome</keyword>
<sequence>MKLLPFPDSDFTEILPLCRVFICLHRLNPMPDPDVFVVKKGTNILPDIFGNIHSPLSDTVKVIVLVE</sequence>
<evidence type="ECO:0000313" key="2">
    <source>
        <dbReference type="Proteomes" id="UP000288079"/>
    </source>
</evidence>
<comment type="caution">
    <text evidence="1">The sequence shown here is derived from an EMBL/GenBank/DDBJ whole genome shotgun (WGS) entry which is preliminary data.</text>
</comment>
<reference evidence="1 2" key="1">
    <citation type="submission" date="2018-10" db="EMBL/GenBank/DDBJ databases">
        <title>Draft Genome Sequence of Bacteroides sp. KCTC 15687.</title>
        <authorList>
            <person name="Yu S.Y."/>
            <person name="Kim J.S."/>
            <person name="Oh B.S."/>
            <person name="Park S.H."/>
            <person name="Kang S.W."/>
            <person name="Park J.E."/>
            <person name="Choi S.H."/>
            <person name="Han K.I."/>
            <person name="Lee K.C."/>
            <person name="Eom M.K."/>
            <person name="Suh M.K."/>
            <person name="Lee D.H."/>
            <person name="Yoon H."/>
            <person name="Kim B."/>
            <person name="Yang S.J."/>
            <person name="Lee J.S."/>
            <person name="Lee J.H."/>
        </authorList>
    </citation>
    <scope>NUCLEOTIDE SEQUENCE [LARGE SCALE GENOMIC DNA]</scope>
    <source>
        <strain evidence="1 2">KCTC 15687</strain>
    </source>
</reference>
<evidence type="ECO:0000313" key="1">
    <source>
        <dbReference type="EMBL" id="GCB36447.1"/>
    </source>
</evidence>
<name>A0A401LY88_9BACE</name>
<organism evidence="1 2">
    <name type="scientific">Bacteroides faecalis</name>
    <dbReference type="NCBI Taxonomy" id="2447885"/>
    <lineage>
        <taxon>Bacteria</taxon>
        <taxon>Pseudomonadati</taxon>
        <taxon>Bacteroidota</taxon>
        <taxon>Bacteroidia</taxon>
        <taxon>Bacteroidales</taxon>
        <taxon>Bacteroidaceae</taxon>
        <taxon>Bacteroides</taxon>
    </lineage>
</organism>
<dbReference type="AlphaFoldDB" id="A0A401LY88"/>
<accession>A0A401LY88</accession>